<sequence length="68" mass="8235">MSYEDKVINAIDDGYKEHLDKIVKVERDLPDVPIPFWEYQDVRIKPHELKKLFLEYEVIEMLICILEQ</sequence>
<dbReference type="HOGENOM" id="CLU_2784068_0_0_2"/>
<keyword evidence="2" id="KW-1185">Reference proteome</keyword>
<proteinExistence type="predicted"/>
<geneLocation type="plasmid" evidence="1 2">
    <name>pMETEV01</name>
</geneLocation>
<gene>
    <name evidence="1" type="ordered locus">Metev_2341</name>
</gene>
<dbReference type="GeneID" id="9347998"/>
<evidence type="ECO:0000313" key="1">
    <source>
        <dbReference type="EMBL" id="ADI75153.1"/>
    </source>
</evidence>
<dbReference type="RefSeq" id="WP_013195718.1">
    <property type="nucleotide sequence ID" value="NC_014254.1"/>
</dbReference>
<dbReference type="KEGG" id="mev:Metev_2341"/>
<dbReference type="EMBL" id="CP002070">
    <property type="protein sequence ID" value="ADI75153.1"/>
    <property type="molecule type" value="Genomic_DNA"/>
</dbReference>
<reference evidence="1 2" key="1">
    <citation type="submission" date="2010-06" db="EMBL/GenBank/DDBJ databases">
        <title>Complete sequence plasmid of Methanohalobium evestigatum Z-7303.</title>
        <authorList>
            <consortium name="US DOE Joint Genome Institute"/>
            <person name="Lucas S."/>
            <person name="Copeland A."/>
            <person name="Lapidus A."/>
            <person name="Cheng J.-F."/>
            <person name="Bruce D."/>
            <person name="Goodwin L."/>
            <person name="Pitluck S."/>
            <person name="Saunders E."/>
            <person name="Detter J.C."/>
            <person name="Han C."/>
            <person name="Tapia R."/>
            <person name="Land M."/>
            <person name="Hauser L."/>
            <person name="Kyrpides N."/>
            <person name="Mikhailova N."/>
            <person name="Sieprawska-Lupa M."/>
            <person name="Whitman W.B."/>
            <person name="Anderson I."/>
            <person name="Woyke T."/>
        </authorList>
    </citation>
    <scope>NUCLEOTIDE SEQUENCE [LARGE SCALE GENOMIC DNA]</scope>
    <source>
        <strain evidence="2">ATCC BAA-1072 / DSM 3721 / NBRC 107634 / OCM 161 / Z-7303</strain>
        <plasmid evidence="2">Plasmid pMETEV01</plasmid>
    </source>
</reference>
<name>D7EC31_METEZ</name>
<evidence type="ECO:0000313" key="2">
    <source>
        <dbReference type="Proteomes" id="UP000000391"/>
    </source>
</evidence>
<protein>
    <submittedName>
        <fullName evidence="1">Uncharacterized protein</fullName>
    </submittedName>
</protein>
<dbReference type="Proteomes" id="UP000000391">
    <property type="component" value="Plasmid pMETEV01"/>
</dbReference>
<dbReference type="AlphaFoldDB" id="D7EC31"/>
<organism evidence="1 2">
    <name type="scientific">Methanohalobium evestigatum (strain ATCC BAA-1072 / DSM 3721 / NBRC 107634 / OCM 161 / Z-7303)</name>
    <dbReference type="NCBI Taxonomy" id="644295"/>
    <lineage>
        <taxon>Archaea</taxon>
        <taxon>Methanobacteriati</taxon>
        <taxon>Methanobacteriota</taxon>
        <taxon>Stenosarchaea group</taxon>
        <taxon>Methanomicrobia</taxon>
        <taxon>Methanosarcinales</taxon>
        <taxon>Methanosarcinaceae</taxon>
        <taxon>Methanohalobium</taxon>
    </lineage>
</organism>
<accession>D7EC31</accession>
<keyword evidence="1" id="KW-0614">Plasmid</keyword>